<gene>
    <name evidence="3" type="ORF">FPZ45_19490</name>
</gene>
<keyword evidence="4" id="KW-1185">Reference proteome</keyword>
<evidence type="ECO:0000259" key="2">
    <source>
        <dbReference type="Pfam" id="PF07833"/>
    </source>
</evidence>
<dbReference type="Proteomes" id="UP000316330">
    <property type="component" value="Unassembled WGS sequence"/>
</dbReference>
<accession>A0A559JB99</accession>
<proteinExistence type="predicted"/>
<evidence type="ECO:0000256" key="1">
    <source>
        <dbReference type="SAM" id="SignalP"/>
    </source>
</evidence>
<feature type="domain" description="Copper amine oxidase-like N-terminal" evidence="2">
    <location>
        <begin position="44"/>
        <end position="92"/>
    </location>
</feature>
<comment type="caution">
    <text evidence="3">The sequence shown here is derived from an EMBL/GenBank/DDBJ whole genome shotgun (WGS) entry which is preliminary data.</text>
</comment>
<dbReference type="AlphaFoldDB" id="A0A559JB99"/>
<protein>
    <recommendedName>
        <fullName evidence="2">Copper amine oxidase-like N-terminal domain-containing protein</fullName>
    </recommendedName>
</protein>
<evidence type="ECO:0000313" key="4">
    <source>
        <dbReference type="Proteomes" id="UP000316330"/>
    </source>
</evidence>
<dbReference type="OrthoDB" id="2029085at2"/>
<keyword evidence="1" id="KW-0732">Signal</keyword>
<dbReference type="InterPro" id="IPR012854">
    <property type="entry name" value="Cu_amine_oxidase-like_N"/>
</dbReference>
<reference evidence="3 4" key="1">
    <citation type="submission" date="2019-07" db="EMBL/GenBank/DDBJ databases">
        <authorList>
            <person name="Kim J."/>
        </authorList>
    </citation>
    <scope>NUCLEOTIDE SEQUENCE [LARGE SCALE GENOMIC DNA]</scope>
    <source>
        <strain evidence="3 4">G13</strain>
    </source>
</reference>
<feature type="chain" id="PRO_5039026460" description="Copper amine oxidase-like N-terminal domain-containing protein" evidence="1">
    <location>
        <begin position="26"/>
        <end position="374"/>
    </location>
</feature>
<evidence type="ECO:0000313" key="3">
    <source>
        <dbReference type="EMBL" id="TVX97133.1"/>
    </source>
</evidence>
<dbReference type="Pfam" id="PF07833">
    <property type="entry name" value="Cu_amine_oxidN1"/>
    <property type="match status" value="1"/>
</dbReference>
<name>A0A559JB99_9BACL</name>
<organism evidence="3 4">
    <name type="scientific">Cohnella terricola</name>
    <dbReference type="NCBI Taxonomy" id="1289167"/>
    <lineage>
        <taxon>Bacteria</taxon>
        <taxon>Bacillati</taxon>
        <taxon>Bacillota</taxon>
        <taxon>Bacilli</taxon>
        <taxon>Bacillales</taxon>
        <taxon>Paenibacillaceae</taxon>
        <taxon>Cohnella</taxon>
    </lineage>
</organism>
<dbReference type="RefSeq" id="WP_144705583.1">
    <property type="nucleotide sequence ID" value="NZ_VNJJ01000013.1"/>
</dbReference>
<dbReference type="EMBL" id="VNJJ01000013">
    <property type="protein sequence ID" value="TVX97133.1"/>
    <property type="molecule type" value="Genomic_DNA"/>
</dbReference>
<sequence length="374" mass="40420">MMQKKKLLVAATAIGLLGTSAAVGASGLVSKVTGEYHKDVVVTVNGTETELHPVYINGKAYLPARDAAAELGYTLNWNSKGKEISIKSKEEQAVEYARMLGVIVDVSPGMEKGSYRVELLGNGDQRWIILGVDKDTELTDESGKAIAASDLKAGARVMAEFGPIIAMSFPGQSQAHKIVVQSQALTQDDVIQSVEKTDDGWQVKLGETKDGNAATTIVLNAGKETSVMTSQGEPVAFANLKAGDRVRAYYGPMMTKSLPPQSPLHYLIVLSAKDQLAPATVEEYRDLAWKHVPEEQKSHLTTAKENAQVSEIDSQVAGLLTETDAQKKKFEEIKAANGKLIAVLYDSDQNALIGPLQLAFDPDTKQFLGFFPRR</sequence>
<feature type="signal peptide" evidence="1">
    <location>
        <begin position="1"/>
        <end position="25"/>
    </location>
</feature>